<reference evidence="2 3" key="2">
    <citation type="submission" date="2018-11" db="EMBL/GenBank/DDBJ databases">
        <authorList>
            <consortium name="Pathogen Informatics"/>
        </authorList>
    </citation>
    <scope>NUCLEOTIDE SEQUENCE [LARGE SCALE GENOMIC DNA]</scope>
</reference>
<dbReference type="Proteomes" id="UP000270296">
    <property type="component" value="Unassembled WGS sequence"/>
</dbReference>
<keyword evidence="3" id="KW-1185">Reference proteome</keyword>
<organism evidence="4">
    <name type="scientific">Soboliphyme baturini</name>
    <dbReference type="NCBI Taxonomy" id="241478"/>
    <lineage>
        <taxon>Eukaryota</taxon>
        <taxon>Metazoa</taxon>
        <taxon>Ecdysozoa</taxon>
        <taxon>Nematoda</taxon>
        <taxon>Enoplea</taxon>
        <taxon>Dorylaimia</taxon>
        <taxon>Dioctophymatida</taxon>
        <taxon>Dioctophymatoidea</taxon>
        <taxon>Soboliphymatidae</taxon>
        <taxon>Soboliphyme</taxon>
    </lineage>
</organism>
<reference evidence="4" key="1">
    <citation type="submission" date="2016-06" db="UniProtKB">
        <authorList>
            <consortium name="WormBaseParasite"/>
        </authorList>
    </citation>
    <scope>IDENTIFICATION</scope>
</reference>
<evidence type="ECO:0000313" key="4">
    <source>
        <dbReference type="WBParaSite" id="SBAD_0000316201-mRNA-1"/>
    </source>
</evidence>
<name>A0A183IHC3_9BILA</name>
<feature type="compositionally biased region" description="Gly residues" evidence="1">
    <location>
        <begin position="33"/>
        <end position="43"/>
    </location>
</feature>
<feature type="region of interest" description="Disordered" evidence="1">
    <location>
        <begin position="71"/>
        <end position="95"/>
    </location>
</feature>
<sequence>MGRQRRRQKHSPCASLPPHRFSPRLKLVISSRSGGGGGGGGGQRDSSSLCTVCTCFVMTVARLKSFKLKSAEKNAGTAAVSKKLTTTGKRPHVSV</sequence>
<protein>
    <submittedName>
        <fullName evidence="2 4">Uncharacterized protein</fullName>
    </submittedName>
</protein>
<feature type="compositionally biased region" description="Basic residues" evidence="1">
    <location>
        <begin position="1"/>
        <end position="10"/>
    </location>
</feature>
<proteinExistence type="predicted"/>
<dbReference type="WBParaSite" id="SBAD_0000316201-mRNA-1">
    <property type="protein sequence ID" value="SBAD_0000316201-mRNA-1"/>
    <property type="gene ID" value="SBAD_0000316201"/>
</dbReference>
<evidence type="ECO:0000256" key="1">
    <source>
        <dbReference type="SAM" id="MobiDB-lite"/>
    </source>
</evidence>
<dbReference type="EMBL" id="UZAM01007526">
    <property type="protein sequence ID" value="VDO99731.1"/>
    <property type="molecule type" value="Genomic_DNA"/>
</dbReference>
<evidence type="ECO:0000313" key="3">
    <source>
        <dbReference type="Proteomes" id="UP000270296"/>
    </source>
</evidence>
<dbReference type="AlphaFoldDB" id="A0A183IHC3"/>
<accession>A0A183IHC3</accession>
<gene>
    <name evidence="2" type="ORF">SBAD_LOCUS3018</name>
</gene>
<evidence type="ECO:0000313" key="2">
    <source>
        <dbReference type="EMBL" id="VDO99731.1"/>
    </source>
</evidence>
<feature type="region of interest" description="Disordered" evidence="1">
    <location>
        <begin position="1"/>
        <end position="48"/>
    </location>
</feature>